<dbReference type="EMBL" id="CP019706">
    <property type="protein sequence ID" value="ARJ43131.1"/>
    <property type="molecule type" value="Genomic_DNA"/>
</dbReference>
<dbReference type="Pfam" id="PF13692">
    <property type="entry name" value="Glyco_trans_1_4"/>
    <property type="match status" value="1"/>
</dbReference>
<dbReference type="AlphaFoldDB" id="A0A1W6B7S5"/>
<evidence type="ECO:0000313" key="3">
    <source>
        <dbReference type="Proteomes" id="UP000192900"/>
    </source>
</evidence>
<evidence type="ECO:0000256" key="1">
    <source>
        <dbReference type="SAM" id="Phobius"/>
    </source>
</evidence>
<organism evidence="2 3">
    <name type="scientific">Pantoea alhagi</name>
    <dbReference type="NCBI Taxonomy" id="1891675"/>
    <lineage>
        <taxon>Bacteria</taxon>
        <taxon>Pseudomonadati</taxon>
        <taxon>Pseudomonadota</taxon>
        <taxon>Gammaproteobacteria</taxon>
        <taxon>Enterobacterales</taxon>
        <taxon>Erwiniaceae</taxon>
        <taxon>Pantoea</taxon>
    </lineage>
</organism>
<keyword evidence="1" id="KW-1133">Transmembrane helix</keyword>
<dbReference type="STRING" id="1891675.B1H58_14565"/>
<dbReference type="RefSeq" id="WP_085071185.1">
    <property type="nucleotide sequence ID" value="NZ_CP019706.1"/>
</dbReference>
<dbReference type="KEGG" id="palh:B1H58_14565"/>
<feature type="transmembrane region" description="Helical" evidence="1">
    <location>
        <begin position="95"/>
        <end position="115"/>
    </location>
</feature>
<dbReference type="Gene3D" id="3.40.50.2000">
    <property type="entry name" value="Glycogen Phosphorylase B"/>
    <property type="match status" value="2"/>
</dbReference>
<keyword evidence="3" id="KW-1185">Reference proteome</keyword>
<accession>A0A1W6B7S5</accession>
<sequence>MRILYTGAFRYPDKDAAGKRVNNIINCLVMSDSIKDIFVAGWEQKEDKNFIPGEKVTHESFSILDKKNNSKIRKVINFAFQGHSLLKWFYNKRHFFDIIILYNPPAFFAALMLIMGKIFNKKLILDSTEWYESEHLPGGRYGMASLENYIRMRYVYPRFKNVMAISSFLEKYYLRCGVKNVIRVPPLAVKSPISFVKSKNELHSELSLLYAGSPGRKDRLDELVYKIINTKNKINESVILHIAGITEEQFYQTSPELKYYQAKIASFVKFYGRIPMSEVLELYRKIDYCIFIRENKRYALAGFPSKVVESLSTDTPIITNPVGDIDEILPHIGIAIDMNKDNIDEELQRAIAKRSDFHGNLTAIFNDNFSVESKKYLIENFIVEKLL</sequence>
<gene>
    <name evidence="2" type="ORF">B1H58_14565</name>
</gene>
<keyword evidence="1" id="KW-0472">Membrane</keyword>
<dbReference type="OrthoDB" id="1936552at2"/>
<protein>
    <submittedName>
        <fullName evidence="2">Uncharacterized protein</fullName>
    </submittedName>
</protein>
<dbReference type="GO" id="GO:0016757">
    <property type="term" value="F:glycosyltransferase activity"/>
    <property type="evidence" value="ECO:0007669"/>
    <property type="project" value="InterPro"/>
</dbReference>
<dbReference type="Proteomes" id="UP000192900">
    <property type="component" value="Chromosome"/>
</dbReference>
<reference evidence="2 3" key="1">
    <citation type="submission" date="2017-02" db="EMBL/GenBank/DDBJ databases">
        <title>Complete genome sequence of the drought resistance-promoting endophyte Pantoea alhagi LTYR-11Z.</title>
        <authorList>
            <person name="Zhang L."/>
        </authorList>
    </citation>
    <scope>NUCLEOTIDE SEQUENCE [LARGE SCALE GENOMIC DNA]</scope>
    <source>
        <strain evidence="2 3">LTYR-11Z</strain>
    </source>
</reference>
<evidence type="ECO:0000313" key="2">
    <source>
        <dbReference type="EMBL" id="ARJ43131.1"/>
    </source>
</evidence>
<name>A0A1W6B7S5_9GAMM</name>
<keyword evidence="1" id="KW-0812">Transmembrane</keyword>
<proteinExistence type="predicted"/>
<dbReference type="SUPFAM" id="SSF53756">
    <property type="entry name" value="UDP-Glycosyltransferase/glycogen phosphorylase"/>
    <property type="match status" value="1"/>
</dbReference>